<sequence>MRCLTTFLLLIPPIKTKPSHQFLDSPDNMAQVSSIMKNASVLAVVALSAAAAVSAQATAPATPPDAGSALSIPISGVVIGSSMLLSFVALFRN</sequence>
<protein>
    <submittedName>
        <fullName evidence="1">Uncharacterized protein</fullName>
    </submittedName>
</protein>
<dbReference type="Proteomes" id="UP001056120">
    <property type="component" value="Linkage Group LG21"/>
</dbReference>
<evidence type="ECO:0000313" key="2">
    <source>
        <dbReference type="Proteomes" id="UP001056120"/>
    </source>
</evidence>
<organism evidence="1 2">
    <name type="scientific">Smallanthus sonchifolius</name>
    <dbReference type="NCBI Taxonomy" id="185202"/>
    <lineage>
        <taxon>Eukaryota</taxon>
        <taxon>Viridiplantae</taxon>
        <taxon>Streptophyta</taxon>
        <taxon>Embryophyta</taxon>
        <taxon>Tracheophyta</taxon>
        <taxon>Spermatophyta</taxon>
        <taxon>Magnoliopsida</taxon>
        <taxon>eudicotyledons</taxon>
        <taxon>Gunneridae</taxon>
        <taxon>Pentapetalae</taxon>
        <taxon>asterids</taxon>
        <taxon>campanulids</taxon>
        <taxon>Asterales</taxon>
        <taxon>Asteraceae</taxon>
        <taxon>Asteroideae</taxon>
        <taxon>Heliantheae alliance</taxon>
        <taxon>Millerieae</taxon>
        <taxon>Smallanthus</taxon>
    </lineage>
</organism>
<evidence type="ECO:0000313" key="1">
    <source>
        <dbReference type="EMBL" id="KAI3733019.1"/>
    </source>
</evidence>
<reference evidence="2" key="1">
    <citation type="journal article" date="2022" name="Mol. Ecol. Resour.">
        <title>The genomes of chicory, endive, great burdock and yacon provide insights into Asteraceae palaeo-polyploidization history and plant inulin production.</title>
        <authorList>
            <person name="Fan W."/>
            <person name="Wang S."/>
            <person name="Wang H."/>
            <person name="Wang A."/>
            <person name="Jiang F."/>
            <person name="Liu H."/>
            <person name="Zhao H."/>
            <person name="Xu D."/>
            <person name="Zhang Y."/>
        </authorList>
    </citation>
    <scope>NUCLEOTIDE SEQUENCE [LARGE SCALE GENOMIC DNA]</scope>
    <source>
        <strain evidence="2">cv. Yunnan</strain>
    </source>
</reference>
<proteinExistence type="predicted"/>
<accession>A0ACB9CFF9</accession>
<comment type="caution">
    <text evidence="1">The sequence shown here is derived from an EMBL/GenBank/DDBJ whole genome shotgun (WGS) entry which is preliminary data.</text>
</comment>
<name>A0ACB9CFF9_9ASTR</name>
<keyword evidence="2" id="KW-1185">Reference proteome</keyword>
<gene>
    <name evidence="1" type="ORF">L1987_64234</name>
</gene>
<dbReference type="EMBL" id="CM042038">
    <property type="protein sequence ID" value="KAI3733019.1"/>
    <property type="molecule type" value="Genomic_DNA"/>
</dbReference>
<reference evidence="1 2" key="2">
    <citation type="journal article" date="2022" name="Mol. Ecol. Resour.">
        <title>The genomes of chicory, endive, great burdock and yacon provide insights into Asteraceae paleo-polyploidization history and plant inulin production.</title>
        <authorList>
            <person name="Fan W."/>
            <person name="Wang S."/>
            <person name="Wang H."/>
            <person name="Wang A."/>
            <person name="Jiang F."/>
            <person name="Liu H."/>
            <person name="Zhao H."/>
            <person name="Xu D."/>
            <person name="Zhang Y."/>
        </authorList>
    </citation>
    <scope>NUCLEOTIDE SEQUENCE [LARGE SCALE GENOMIC DNA]</scope>
    <source>
        <strain evidence="2">cv. Yunnan</strain>
        <tissue evidence="1">Leaves</tissue>
    </source>
</reference>